<organism evidence="1 2">
    <name type="scientific">Candidatus Magnetominusculus xianensis</name>
    <dbReference type="NCBI Taxonomy" id="1748249"/>
    <lineage>
        <taxon>Bacteria</taxon>
        <taxon>Pseudomonadati</taxon>
        <taxon>Nitrospirota</taxon>
        <taxon>Nitrospiria</taxon>
        <taxon>Nitrospirales</taxon>
        <taxon>Nitrospiraceae</taxon>
        <taxon>Candidatus Magnetominusculus</taxon>
    </lineage>
</organism>
<evidence type="ECO:0000313" key="1">
    <source>
        <dbReference type="EMBL" id="KWT83949.1"/>
    </source>
</evidence>
<dbReference type="Proteomes" id="UP000060487">
    <property type="component" value="Unassembled WGS sequence"/>
</dbReference>
<dbReference type="Gene3D" id="1.10.10.10">
    <property type="entry name" value="Winged helix-like DNA-binding domain superfamily/Winged helix DNA-binding domain"/>
    <property type="match status" value="1"/>
</dbReference>
<dbReference type="EMBL" id="LNQR01000073">
    <property type="protein sequence ID" value="KWT83949.1"/>
    <property type="molecule type" value="Genomic_DNA"/>
</dbReference>
<comment type="caution">
    <text evidence="1">The sequence shown here is derived from an EMBL/GenBank/DDBJ whole genome shotgun (WGS) entry which is preliminary data.</text>
</comment>
<proteinExistence type="predicted"/>
<keyword evidence="2" id="KW-1185">Reference proteome</keyword>
<protein>
    <submittedName>
        <fullName evidence="1">Transposase</fullName>
    </submittedName>
</protein>
<dbReference type="RefSeq" id="WP_085052725.1">
    <property type="nucleotide sequence ID" value="NZ_LNQR01000073.1"/>
</dbReference>
<evidence type="ECO:0000313" key="2">
    <source>
        <dbReference type="Proteomes" id="UP000060487"/>
    </source>
</evidence>
<dbReference type="SUPFAM" id="SSF48295">
    <property type="entry name" value="TrpR-like"/>
    <property type="match status" value="1"/>
</dbReference>
<name>A0ABR5SDX4_9BACT</name>
<dbReference type="InterPro" id="IPR002514">
    <property type="entry name" value="Transposase_8"/>
</dbReference>
<dbReference type="InterPro" id="IPR036388">
    <property type="entry name" value="WH-like_DNA-bd_sf"/>
</dbReference>
<dbReference type="InterPro" id="IPR010921">
    <property type="entry name" value="Trp_repressor/repl_initiator"/>
</dbReference>
<dbReference type="Pfam" id="PF01527">
    <property type="entry name" value="HTH_Tnp_1"/>
    <property type="match status" value="1"/>
</dbReference>
<sequence>MKTKYASAFKAKVAIEAIKAEKTSSELATQYQVHPEQIRQWKGIASRGIED</sequence>
<accession>A0ABR5SDX4</accession>
<reference evidence="1 2" key="1">
    <citation type="submission" date="2015-11" db="EMBL/GenBank/DDBJ databases">
        <authorList>
            <person name="Lin W."/>
        </authorList>
    </citation>
    <scope>NUCLEOTIDE SEQUENCE [LARGE SCALE GENOMIC DNA]</scope>
    <source>
        <strain evidence="1 2">HCH-1</strain>
    </source>
</reference>
<gene>
    <name evidence="1" type="ORF">ASN18_2121</name>
</gene>